<protein>
    <recommendedName>
        <fullName evidence="1">Enoyl reductase (ER) domain-containing protein</fullName>
    </recommendedName>
</protein>
<evidence type="ECO:0000313" key="3">
    <source>
        <dbReference type="Proteomes" id="UP001222325"/>
    </source>
</evidence>
<dbReference type="PANTHER" id="PTHR11695">
    <property type="entry name" value="ALCOHOL DEHYDROGENASE RELATED"/>
    <property type="match status" value="1"/>
</dbReference>
<dbReference type="Proteomes" id="UP001222325">
    <property type="component" value="Unassembled WGS sequence"/>
</dbReference>
<reference evidence="2" key="1">
    <citation type="submission" date="2023-03" db="EMBL/GenBank/DDBJ databases">
        <title>Massive genome expansion in bonnet fungi (Mycena s.s.) driven by repeated elements and novel gene families across ecological guilds.</title>
        <authorList>
            <consortium name="Lawrence Berkeley National Laboratory"/>
            <person name="Harder C.B."/>
            <person name="Miyauchi S."/>
            <person name="Viragh M."/>
            <person name="Kuo A."/>
            <person name="Thoen E."/>
            <person name="Andreopoulos B."/>
            <person name="Lu D."/>
            <person name="Skrede I."/>
            <person name="Drula E."/>
            <person name="Henrissat B."/>
            <person name="Morin E."/>
            <person name="Kohler A."/>
            <person name="Barry K."/>
            <person name="LaButti K."/>
            <person name="Morin E."/>
            <person name="Salamov A."/>
            <person name="Lipzen A."/>
            <person name="Mereny Z."/>
            <person name="Hegedus B."/>
            <person name="Baldrian P."/>
            <person name="Stursova M."/>
            <person name="Weitz H."/>
            <person name="Taylor A."/>
            <person name="Grigoriev I.V."/>
            <person name="Nagy L.G."/>
            <person name="Martin F."/>
            <person name="Kauserud H."/>
        </authorList>
    </citation>
    <scope>NUCLEOTIDE SEQUENCE</scope>
    <source>
        <strain evidence="2">CBHHK173m</strain>
    </source>
</reference>
<gene>
    <name evidence="2" type="ORF">B0H15DRAFT_861309</name>
</gene>
<dbReference type="Gene3D" id="3.40.50.720">
    <property type="entry name" value="NAD(P)-binding Rossmann-like Domain"/>
    <property type="match status" value="1"/>
</dbReference>
<dbReference type="InterPro" id="IPR050700">
    <property type="entry name" value="YIM1/Zinc_Alcohol_DH_Fams"/>
</dbReference>
<dbReference type="InterPro" id="IPR013154">
    <property type="entry name" value="ADH-like_N"/>
</dbReference>
<dbReference type="CDD" id="cd08267">
    <property type="entry name" value="MDR1"/>
    <property type="match status" value="1"/>
</dbReference>
<dbReference type="AlphaFoldDB" id="A0AAD6TUJ8"/>
<evidence type="ECO:0000259" key="1">
    <source>
        <dbReference type="SMART" id="SM00829"/>
    </source>
</evidence>
<dbReference type="SUPFAM" id="SSF51735">
    <property type="entry name" value="NAD(P)-binding Rossmann-fold domains"/>
    <property type="match status" value="1"/>
</dbReference>
<organism evidence="2 3">
    <name type="scientific">Mycena belliarum</name>
    <dbReference type="NCBI Taxonomy" id="1033014"/>
    <lineage>
        <taxon>Eukaryota</taxon>
        <taxon>Fungi</taxon>
        <taxon>Dikarya</taxon>
        <taxon>Basidiomycota</taxon>
        <taxon>Agaricomycotina</taxon>
        <taxon>Agaricomycetes</taxon>
        <taxon>Agaricomycetidae</taxon>
        <taxon>Agaricales</taxon>
        <taxon>Marasmiineae</taxon>
        <taxon>Mycenaceae</taxon>
        <taxon>Mycena</taxon>
    </lineage>
</organism>
<dbReference type="GO" id="GO:0005739">
    <property type="term" value="C:mitochondrion"/>
    <property type="evidence" value="ECO:0007669"/>
    <property type="project" value="TreeGrafter"/>
</dbReference>
<feature type="domain" description="Enoyl reductase (ER)" evidence="1">
    <location>
        <begin position="56"/>
        <end position="379"/>
    </location>
</feature>
<name>A0AAD6TUJ8_9AGAR</name>
<evidence type="ECO:0000313" key="2">
    <source>
        <dbReference type="EMBL" id="KAJ7077884.1"/>
    </source>
</evidence>
<dbReference type="Pfam" id="PF13602">
    <property type="entry name" value="ADH_zinc_N_2"/>
    <property type="match status" value="1"/>
</dbReference>
<sequence length="386" mass="41993">MTANIHVIANSNYNSILIQSSHIYRQTRIWAFLPRIRSDFSPTMATYSAWFVVRRGLPSKALELKTGLSIPTKLADGHVLVKVHAVALNPVGYKLMRTLPDFLDGRPHIAELDMAGVVVDPNGSEFGVGDKVFGGTPDVKRGTLAEYVVFPSSALALTPPNVSAVEAAGLAVVNLTAYQTLMTLKIDSGQTIFINGGSSSVGMAAIQIAKFMGCKVVATASGRNKDLLLNLGVDEFIDYTAEPLSERLLKQPPTPKFHAIYDAAGLTDPALYLNSTAYLAPDGMYITAGTMPKTGKEFVEMLRQIFEGMFRPTWLGGVPREFGVSMVQFEKKSLEIVRDLVAQGALKPKVDSVHTFDRDGVMQAYEKLMTKHAVGKVVIKVVNENE</sequence>
<proteinExistence type="predicted"/>
<dbReference type="SUPFAM" id="SSF50129">
    <property type="entry name" value="GroES-like"/>
    <property type="match status" value="1"/>
</dbReference>
<keyword evidence="3" id="KW-1185">Reference proteome</keyword>
<dbReference type="Gene3D" id="3.90.180.10">
    <property type="entry name" value="Medium-chain alcohol dehydrogenases, catalytic domain"/>
    <property type="match status" value="1"/>
</dbReference>
<dbReference type="GO" id="GO:0016491">
    <property type="term" value="F:oxidoreductase activity"/>
    <property type="evidence" value="ECO:0007669"/>
    <property type="project" value="InterPro"/>
</dbReference>
<dbReference type="SMART" id="SM00829">
    <property type="entry name" value="PKS_ER"/>
    <property type="match status" value="1"/>
</dbReference>
<dbReference type="InterPro" id="IPR036291">
    <property type="entry name" value="NAD(P)-bd_dom_sf"/>
</dbReference>
<accession>A0AAD6TUJ8</accession>
<dbReference type="InterPro" id="IPR020843">
    <property type="entry name" value="ER"/>
</dbReference>
<comment type="caution">
    <text evidence="2">The sequence shown here is derived from an EMBL/GenBank/DDBJ whole genome shotgun (WGS) entry which is preliminary data.</text>
</comment>
<dbReference type="PANTHER" id="PTHR11695:SF294">
    <property type="entry name" value="RETICULON-4-INTERACTING PROTEIN 1, MITOCHONDRIAL"/>
    <property type="match status" value="1"/>
</dbReference>
<dbReference type="Pfam" id="PF08240">
    <property type="entry name" value="ADH_N"/>
    <property type="match status" value="1"/>
</dbReference>
<dbReference type="InterPro" id="IPR011032">
    <property type="entry name" value="GroES-like_sf"/>
</dbReference>
<dbReference type="EMBL" id="JARJCN010000070">
    <property type="protein sequence ID" value="KAJ7077884.1"/>
    <property type="molecule type" value="Genomic_DNA"/>
</dbReference>